<dbReference type="STRING" id="756272.Plabr_3923"/>
<dbReference type="SUPFAM" id="SSF51658">
    <property type="entry name" value="Xylose isomerase-like"/>
    <property type="match status" value="1"/>
</dbReference>
<dbReference type="Proteomes" id="UP000006860">
    <property type="component" value="Chromosome"/>
</dbReference>
<dbReference type="PANTHER" id="PTHR43489">
    <property type="entry name" value="ISOMERASE"/>
    <property type="match status" value="1"/>
</dbReference>
<organism evidence="3 4">
    <name type="scientific">Rubinisphaera brasiliensis (strain ATCC 49424 / DSM 5305 / JCM 21570 / IAM 15109 / NBRC 103401 / IFAM 1448)</name>
    <name type="common">Planctomyces brasiliensis</name>
    <dbReference type="NCBI Taxonomy" id="756272"/>
    <lineage>
        <taxon>Bacteria</taxon>
        <taxon>Pseudomonadati</taxon>
        <taxon>Planctomycetota</taxon>
        <taxon>Planctomycetia</taxon>
        <taxon>Planctomycetales</taxon>
        <taxon>Planctomycetaceae</taxon>
        <taxon>Rubinisphaera</taxon>
    </lineage>
</organism>
<dbReference type="EMBL" id="CP002546">
    <property type="protein sequence ID" value="ADY61500.1"/>
    <property type="molecule type" value="Genomic_DNA"/>
</dbReference>
<dbReference type="OrthoDB" id="9814946at2"/>
<dbReference type="HOGENOM" id="CLU_050006_8_2_0"/>
<protein>
    <submittedName>
        <fullName evidence="3">Xylose isomerase domain-containing protein TIM barrel</fullName>
    </submittedName>
</protein>
<keyword evidence="4" id="KW-1185">Reference proteome</keyword>
<dbReference type="eggNOG" id="COG1082">
    <property type="taxonomic scope" value="Bacteria"/>
</dbReference>
<accession>F0STN1</accession>
<gene>
    <name evidence="3" type="ordered locus">Plabr_3923</name>
</gene>
<dbReference type="KEGG" id="pbs:Plabr_3923"/>
<evidence type="ECO:0000256" key="1">
    <source>
        <dbReference type="ARBA" id="ARBA00023235"/>
    </source>
</evidence>
<dbReference type="Pfam" id="PF01261">
    <property type="entry name" value="AP_endonuc_2"/>
    <property type="match status" value="1"/>
</dbReference>
<feature type="domain" description="Xylose isomerase-like TIM barrel" evidence="2">
    <location>
        <begin position="29"/>
        <end position="268"/>
    </location>
</feature>
<dbReference type="Gene3D" id="3.20.20.150">
    <property type="entry name" value="Divalent-metal-dependent TIM barrel enzymes"/>
    <property type="match status" value="1"/>
</dbReference>
<dbReference type="InterPro" id="IPR050417">
    <property type="entry name" value="Sugar_Epim/Isomerase"/>
</dbReference>
<sequence length="272" mass="29186">MIKSAITVSLVEEARGGPFVFWDGLEAAFARSAELGFDAVEIFAPGPDAVNRDELNGLVEKHGLNVAAVGTGAGMVKHKLSLTDPSGGQREKARQFVKDMIDFGGPFKAPAIIGSMQGRWGGDMSRDQALGLLAEALNELGEYAAKYDVPLIYEPLNRYETNLITTIADGVSYMKSLSTKNVKLLADLFHMNIEEQDVAAALREGAGYIGHVHFVDSNRRATGLGHTDFAPIAAALKETGYDGYASAEAVPLPDSDTAAVKTIEAFKKYFRA</sequence>
<proteinExistence type="predicted"/>
<reference evidence="4" key="1">
    <citation type="submission" date="2011-02" db="EMBL/GenBank/DDBJ databases">
        <title>The complete genome of Planctomyces brasiliensis DSM 5305.</title>
        <authorList>
            <person name="Lucas S."/>
            <person name="Copeland A."/>
            <person name="Lapidus A."/>
            <person name="Bruce D."/>
            <person name="Goodwin L."/>
            <person name="Pitluck S."/>
            <person name="Kyrpides N."/>
            <person name="Mavromatis K."/>
            <person name="Pagani I."/>
            <person name="Ivanova N."/>
            <person name="Ovchinnikova G."/>
            <person name="Lu M."/>
            <person name="Detter J.C."/>
            <person name="Han C."/>
            <person name="Land M."/>
            <person name="Hauser L."/>
            <person name="Markowitz V."/>
            <person name="Cheng J.-F."/>
            <person name="Hugenholtz P."/>
            <person name="Woyke T."/>
            <person name="Wu D."/>
            <person name="Tindall B."/>
            <person name="Pomrenke H.G."/>
            <person name="Brambilla E."/>
            <person name="Klenk H.-P."/>
            <person name="Eisen J.A."/>
        </authorList>
    </citation>
    <scope>NUCLEOTIDE SEQUENCE [LARGE SCALE GENOMIC DNA]</scope>
    <source>
        <strain evidence="4">ATCC 49424 / DSM 5305 / JCM 21570 / NBRC 103401 / IFAM 1448</strain>
    </source>
</reference>
<dbReference type="PANTHER" id="PTHR43489:SF7">
    <property type="entry name" value="3-DEHYDRO-D-GULOSIDE 4-EPIMERASE-RELATED"/>
    <property type="match status" value="1"/>
</dbReference>
<evidence type="ECO:0000313" key="4">
    <source>
        <dbReference type="Proteomes" id="UP000006860"/>
    </source>
</evidence>
<evidence type="ECO:0000259" key="2">
    <source>
        <dbReference type="Pfam" id="PF01261"/>
    </source>
</evidence>
<dbReference type="InterPro" id="IPR013022">
    <property type="entry name" value="Xyl_isomerase-like_TIM-brl"/>
</dbReference>
<dbReference type="RefSeq" id="WP_013630217.1">
    <property type="nucleotide sequence ID" value="NC_015174.1"/>
</dbReference>
<dbReference type="InterPro" id="IPR036237">
    <property type="entry name" value="Xyl_isomerase-like_sf"/>
</dbReference>
<dbReference type="GO" id="GO:0016853">
    <property type="term" value="F:isomerase activity"/>
    <property type="evidence" value="ECO:0007669"/>
    <property type="project" value="UniProtKB-KW"/>
</dbReference>
<evidence type="ECO:0000313" key="3">
    <source>
        <dbReference type="EMBL" id="ADY61500.1"/>
    </source>
</evidence>
<name>F0STN1_RUBBR</name>
<dbReference type="AlphaFoldDB" id="F0STN1"/>
<keyword evidence="1 3" id="KW-0413">Isomerase</keyword>